<dbReference type="Proteomes" id="UP000251714">
    <property type="component" value="Unassembled WGS sequence"/>
</dbReference>
<feature type="region of interest" description="Disordered" evidence="1">
    <location>
        <begin position="111"/>
        <end position="320"/>
    </location>
</feature>
<protein>
    <submittedName>
        <fullName evidence="2">Uncharacterized protein</fullName>
    </submittedName>
</protein>
<feature type="compositionally biased region" description="Acidic residues" evidence="1">
    <location>
        <begin position="305"/>
        <end position="320"/>
    </location>
</feature>
<organism evidence="2 3">
    <name type="scientific">Gibberella intermedia</name>
    <name type="common">Bulb rot disease fungus</name>
    <name type="synonym">Fusarium proliferatum</name>
    <dbReference type="NCBI Taxonomy" id="948311"/>
    <lineage>
        <taxon>Eukaryota</taxon>
        <taxon>Fungi</taxon>
        <taxon>Dikarya</taxon>
        <taxon>Ascomycota</taxon>
        <taxon>Pezizomycotina</taxon>
        <taxon>Sordariomycetes</taxon>
        <taxon>Hypocreomycetidae</taxon>
        <taxon>Hypocreales</taxon>
        <taxon>Nectriaceae</taxon>
        <taxon>Fusarium</taxon>
        <taxon>Fusarium fujikuroi species complex</taxon>
    </lineage>
</organism>
<dbReference type="AlphaFoldDB" id="A0A365NGN6"/>
<sequence>MSKASAASAWLGAPPVAEDGFAFADGVFFAQSSGQNRHRRATATELKEHFTSGNDKDHPAHWFEAQLIHYGLPPSKTKSVARMRLFDAVNAGNLKVPTSVSKLETKLKKEWTKNDREAKKGAASKPAVQATPVKTETKKPTAAGAKRKANDDESNAKGKKPKTVAPKTATPKAKAPAKTPAKAPAKSTAKTAAKDPETGPAPTPARKPQTARCVRGGASQGSGRGASTAVTEPAKQPRTKQTAPRGNGSRRSTGPSRPTARDPYPEAPRFAKPQTARRGGAFAARGRLPAPSSYDDAPPPYSEFPDQDYSSDENNGSDDVGEVSLAPLGLLNGDYEVESLDVSEQWDFDPDEFQLTLTISGNRLWGKFDLGVYKGVLLFEERPMRSSHDRVWFKWRGREDQGPIMYGDRNEGWMEFLGDGRIEGWLNHQSLSFQARRLPGQGTRSSIDARTLQDEWNGYSYDFDSNARVGRAFLERCNPFRDIPKDARLENTLCEVRYIDRVLRDTLVPTSLPGDDYHFCSKLLRSLETRRDLTWLVLRETDIKDTIGAIARRGGRRAPIPDEPHDIHARAKALERHWSALEKCHTKLREWEPKYATQSQPPLLEQEEAFVLELSDEQAAHAEIEYREWRSDRDRKVSYLKLNPPEPAAFIPVERRDIQTDETWKILPPSESEIGMRLLPVWTPIIFQEVPLDWESPDSSLRSTLGERRRRDEFRRRENDRRERKFEFQKQLREEMSRS</sequence>
<gene>
    <name evidence="2" type="ORF">FPRO05_09152</name>
</gene>
<feature type="compositionally biased region" description="Basic and acidic residues" evidence="1">
    <location>
        <begin position="111"/>
        <end position="120"/>
    </location>
</feature>
<name>A0A365NGN6_GIBIN</name>
<feature type="compositionally biased region" description="Low complexity" evidence="1">
    <location>
        <begin position="163"/>
        <end position="191"/>
    </location>
</feature>
<feature type="region of interest" description="Disordered" evidence="1">
    <location>
        <begin position="698"/>
        <end position="739"/>
    </location>
</feature>
<dbReference type="EMBL" id="PKMI01000010">
    <property type="protein sequence ID" value="RBA19852.1"/>
    <property type="molecule type" value="Genomic_DNA"/>
</dbReference>
<evidence type="ECO:0000313" key="3">
    <source>
        <dbReference type="Proteomes" id="UP000251714"/>
    </source>
</evidence>
<accession>A0A365NGN6</accession>
<feature type="compositionally biased region" description="Low complexity" evidence="1">
    <location>
        <begin position="276"/>
        <end position="296"/>
    </location>
</feature>
<proteinExistence type="predicted"/>
<feature type="compositionally biased region" description="Polar residues" evidence="1">
    <location>
        <begin position="239"/>
        <end position="256"/>
    </location>
</feature>
<evidence type="ECO:0000256" key="1">
    <source>
        <dbReference type="SAM" id="MobiDB-lite"/>
    </source>
</evidence>
<feature type="compositionally biased region" description="Basic and acidic residues" evidence="1">
    <location>
        <begin position="705"/>
        <end position="739"/>
    </location>
</feature>
<comment type="caution">
    <text evidence="2">The sequence shown here is derived from an EMBL/GenBank/DDBJ whole genome shotgun (WGS) entry which is preliminary data.</text>
</comment>
<reference evidence="2 3" key="1">
    <citation type="submission" date="2017-12" db="EMBL/GenBank/DDBJ databases">
        <title>Genome sequence of the mycotoxigenic crop pathogen Fusarium proliferatum, strain ITEM 2341 from Date Palm.</title>
        <authorList>
            <person name="Almiman B.F."/>
            <person name="Shittu T.A."/>
            <person name="Muthumeenakshi S."/>
            <person name="Baroncelli R."/>
            <person name="Sreenivasaprasada S."/>
        </authorList>
    </citation>
    <scope>NUCLEOTIDE SEQUENCE [LARGE SCALE GENOMIC DNA]</scope>
    <source>
        <strain evidence="2 3">ITEM 2341</strain>
    </source>
</reference>
<evidence type="ECO:0000313" key="2">
    <source>
        <dbReference type="EMBL" id="RBA19852.1"/>
    </source>
</evidence>